<dbReference type="PANTHER" id="PTHR24100">
    <property type="entry name" value="BUTYROPHILIN"/>
    <property type="match status" value="1"/>
</dbReference>
<keyword evidence="2 4" id="KW-0472">Membrane</keyword>
<evidence type="ECO:0000313" key="6">
    <source>
        <dbReference type="Proteomes" id="UP000695023"/>
    </source>
</evidence>
<dbReference type="RefSeq" id="XP_005754097.1">
    <property type="nucleotide sequence ID" value="XM_005754040.1"/>
</dbReference>
<accession>A0A9Y3VYH1</accession>
<dbReference type="InterPro" id="IPR050504">
    <property type="entry name" value="IgSF_BTN/MOG"/>
</dbReference>
<feature type="transmembrane region" description="Helical" evidence="4">
    <location>
        <begin position="188"/>
        <end position="206"/>
    </location>
</feature>
<reference evidence="7" key="1">
    <citation type="submission" date="2025-08" db="UniProtKB">
        <authorList>
            <consortium name="RefSeq"/>
        </authorList>
    </citation>
    <scope>IDENTIFICATION</scope>
</reference>
<dbReference type="InterPro" id="IPR003599">
    <property type="entry name" value="Ig_sub"/>
</dbReference>
<dbReference type="AlphaFoldDB" id="A0A9Y3VYH1"/>
<keyword evidence="3" id="KW-0393">Immunoglobulin domain</keyword>
<name>A0A9Y3VYH1_9CICH</name>
<evidence type="ECO:0000259" key="5">
    <source>
        <dbReference type="PROSITE" id="PS50835"/>
    </source>
</evidence>
<protein>
    <submittedName>
        <fullName evidence="7">Uncharacterized protein LOC102212802</fullName>
    </submittedName>
</protein>
<dbReference type="GeneID" id="102212802"/>
<dbReference type="GO" id="GO:0005102">
    <property type="term" value="F:signaling receptor binding"/>
    <property type="evidence" value="ECO:0007669"/>
    <property type="project" value="TreeGrafter"/>
</dbReference>
<keyword evidence="6" id="KW-1185">Reference proteome</keyword>
<evidence type="ECO:0000256" key="2">
    <source>
        <dbReference type="ARBA" id="ARBA00023136"/>
    </source>
</evidence>
<sequence length="226" mass="25011">MWNGQLSLYIVEATFAEIGTYECHVAQTGTNNSKAAILKTKPINTLNLTMEPMKVFAAPGEIAILPCEVPNKESIGAVMWTRSVLNLEKELFYQSNASDPSTQPPHYANRVRLMYTDMQKGKLTLFLYGTTFDDDGTYECHVTQVGTNNSKAAILKTTPIKSIKLTIVPVPEGFEIDQRLEACDPATFFQPLVFAMGATVVIIGILKYCVCWHKAAPCIAKLLIKE</sequence>
<dbReference type="PANTHER" id="PTHR24100:SF151">
    <property type="entry name" value="ICOS LIGAND"/>
    <property type="match status" value="1"/>
</dbReference>
<dbReference type="GO" id="GO:0001817">
    <property type="term" value="P:regulation of cytokine production"/>
    <property type="evidence" value="ECO:0007669"/>
    <property type="project" value="TreeGrafter"/>
</dbReference>
<dbReference type="Proteomes" id="UP000695023">
    <property type="component" value="Unplaced"/>
</dbReference>
<dbReference type="Pfam" id="PF07686">
    <property type="entry name" value="V-set"/>
    <property type="match status" value="1"/>
</dbReference>
<feature type="domain" description="Ig-like" evidence="5">
    <location>
        <begin position="42"/>
        <end position="156"/>
    </location>
</feature>
<dbReference type="Gene3D" id="2.60.40.10">
    <property type="entry name" value="Immunoglobulins"/>
    <property type="match status" value="1"/>
</dbReference>
<dbReference type="SMART" id="SM00409">
    <property type="entry name" value="IG"/>
    <property type="match status" value="1"/>
</dbReference>
<evidence type="ECO:0000256" key="4">
    <source>
        <dbReference type="SAM" id="Phobius"/>
    </source>
</evidence>
<keyword evidence="4" id="KW-0812">Transmembrane</keyword>
<evidence type="ECO:0000313" key="7">
    <source>
        <dbReference type="RefSeq" id="XP_005754097.1"/>
    </source>
</evidence>
<keyword evidence="4" id="KW-1133">Transmembrane helix</keyword>
<evidence type="ECO:0000256" key="1">
    <source>
        <dbReference type="ARBA" id="ARBA00004370"/>
    </source>
</evidence>
<dbReference type="GO" id="GO:0050852">
    <property type="term" value="P:T cell receptor signaling pathway"/>
    <property type="evidence" value="ECO:0007669"/>
    <property type="project" value="TreeGrafter"/>
</dbReference>
<evidence type="ECO:0000256" key="3">
    <source>
        <dbReference type="ARBA" id="ARBA00023319"/>
    </source>
</evidence>
<organism evidence="6 7">
    <name type="scientific">Pundamilia nyererei</name>
    <dbReference type="NCBI Taxonomy" id="303518"/>
    <lineage>
        <taxon>Eukaryota</taxon>
        <taxon>Metazoa</taxon>
        <taxon>Chordata</taxon>
        <taxon>Craniata</taxon>
        <taxon>Vertebrata</taxon>
        <taxon>Euteleostomi</taxon>
        <taxon>Actinopterygii</taxon>
        <taxon>Neopterygii</taxon>
        <taxon>Teleostei</taxon>
        <taxon>Neoteleostei</taxon>
        <taxon>Acanthomorphata</taxon>
        <taxon>Ovalentaria</taxon>
        <taxon>Cichlomorphae</taxon>
        <taxon>Cichliformes</taxon>
        <taxon>Cichlidae</taxon>
        <taxon>African cichlids</taxon>
        <taxon>Pseudocrenilabrinae</taxon>
        <taxon>Haplochromini</taxon>
        <taxon>Pundamilia</taxon>
    </lineage>
</organism>
<dbReference type="SUPFAM" id="SSF48726">
    <property type="entry name" value="Immunoglobulin"/>
    <property type="match status" value="1"/>
</dbReference>
<dbReference type="InterPro" id="IPR013106">
    <property type="entry name" value="Ig_V-set"/>
</dbReference>
<gene>
    <name evidence="7" type="primary">LOC102212802</name>
</gene>
<dbReference type="InterPro" id="IPR036179">
    <property type="entry name" value="Ig-like_dom_sf"/>
</dbReference>
<comment type="subcellular location">
    <subcellularLocation>
        <location evidence="1">Membrane</location>
    </subcellularLocation>
</comment>
<dbReference type="InterPro" id="IPR013783">
    <property type="entry name" value="Ig-like_fold"/>
</dbReference>
<dbReference type="GO" id="GO:0009897">
    <property type="term" value="C:external side of plasma membrane"/>
    <property type="evidence" value="ECO:0007669"/>
    <property type="project" value="TreeGrafter"/>
</dbReference>
<proteinExistence type="predicted"/>
<dbReference type="InterPro" id="IPR007110">
    <property type="entry name" value="Ig-like_dom"/>
</dbReference>
<dbReference type="PROSITE" id="PS50835">
    <property type="entry name" value="IG_LIKE"/>
    <property type="match status" value="1"/>
</dbReference>